<proteinExistence type="inferred from homology"/>
<dbReference type="PANTHER" id="PTHR46806:SF4">
    <property type="entry name" value="NEUROPILIN-1"/>
    <property type="match status" value="1"/>
</dbReference>
<keyword evidence="8 26" id="KW-0732">Signal</keyword>
<evidence type="ECO:0000256" key="13">
    <source>
        <dbReference type="ARBA" id="ARBA00022974"/>
    </source>
</evidence>
<dbReference type="SMART" id="SM00137">
    <property type="entry name" value="MAM"/>
    <property type="match status" value="1"/>
</dbReference>
<dbReference type="GO" id="GO:0048010">
    <property type="term" value="P:vascular endothelial growth factor receptor signaling pathway"/>
    <property type="evidence" value="ECO:0007669"/>
    <property type="project" value="TreeGrafter"/>
</dbReference>
<comment type="similarity">
    <text evidence="2 20">Belongs to the neuropilin family.</text>
</comment>
<keyword evidence="6 25" id="KW-0812">Transmembrane</keyword>
<dbReference type="InterPro" id="IPR000998">
    <property type="entry name" value="MAM_dom"/>
</dbReference>
<accession>A0A7M4EJL3</accession>
<evidence type="ECO:0000256" key="12">
    <source>
        <dbReference type="ARBA" id="ARBA00022902"/>
    </source>
</evidence>
<dbReference type="PROSITE" id="PS01285">
    <property type="entry name" value="FA58C_1"/>
    <property type="match status" value="2"/>
</dbReference>
<dbReference type="CDD" id="cd06263">
    <property type="entry name" value="MAM"/>
    <property type="match status" value="1"/>
</dbReference>
<dbReference type="FunFam" id="2.60.120.200:FF:000043">
    <property type="entry name" value="Neuropilin"/>
    <property type="match status" value="1"/>
</dbReference>
<evidence type="ECO:0000256" key="1">
    <source>
        <dbReference type="ARBA" id="ARBA00004479"/>
    </source>
</evidence>
<dbReference type="InterPro" id="IPR013320">
    <property type="entry name" value="ConA-like_dom_sf"/>
</dbReference>
<dbReference type="GO" id="GO:0051491">
    <property type="term" value="P:positive regulation of filopodium assembly"/>
    <property type="evidence" value="ECO:0007669"/>
    <property type="project" value="TreeGrafter"/>
</dbReference>
<evidence type="ECO:0000256" key="11">
    <source>
        <dbReference type="ARBA" id="ARBA00022837"/>
    </source>
</evidence>
<dbReference type="FunFam" id="2.60.120.290:FF:000010">
    <property type="entry name" value="Neuropilin"/>
    <property type="match status" value="1"/>
</dbReference>
<dbReference type="GO" id="GO:0008201">
    <property type="term" value="F:heparin binding"/>
    <property type="evidence" value="ECO:0007669"/>
    <property type="project" value="UniProtKB-KW"/>
</dbReference>
<evidence type="ECO:0000256" key="14">
    <source>
        <dbReference type="ARBA" id="ARBA00022989"/>
    </source>
</evidence>
<dbReference type="SMART" id="SM00042">
    <property type="entry name" value="CUB"/>
    <property type="match status" value="1"/>
</dbReference>
<evidence type="ECO:0000313" key="31">
    <source>
        <dbReference type="Proteomes" id="UP000594220"/>
    </source>
</evidence>
<keyword evidence="15 20" id="KW-0472">Membrane</keyword>
<feature type="disulfide bond" evidence="22 23">
    <location>
        <begin position="27"/>
        <end position="54"/>
    </location>
</feature>
<dbReference type="PRINTS" id="PR00020">
    <property type="entry name" value="MAMDOMAIN"/>
</dbReference>
<keyword evidence="13" id="KW-0654">Proteoglycan</keyword>
<comment type="caution">
    <text evidence="23">Lacks conserved residue(s) required for the propagation of feature annotation.</text>
</comment>
<dbReference type="PANTHER" id="PTHR46806">
    <property type="entry name" value="F5/8 TYPE C DOMAIN-CONTAINING PROTEIN"/>
    <property type="match status" value="1"/>
</dbReference>
<dbReference type="GO" id="GO:0009611">
    <property type="term" value="P:response to wounding"/>
    <property type="evidence" value="ECO:0007669"/>
    <property type="project" value="TreeGrafter"/>
</dbReference>
<keyword evidence="19" id="KW-0357">Heparan sulfate</keyword>
<evidence type="ECO:0000256" key="7">
    <source>
        <dbReference type="ARBA" id="ARBA00022723"/>
    </source>
</evidence>
<evidence type="ECO:0000256" key="10">
    <source>
        <dbReference type="ARBA" id="ARBA00022782"/>
    </source>
</evidence>
<dbReference type="GO" id="GO:0005021">
    <property type="term" value="F:vascular endothelial growth factor receptor activity"/>
    <property type="evidence" value="ECO:0007669"/>
    <property type="project" value="InterPro"/>
</dbReference>
<keyword evidence="16 22" id="KW-1015">Disulfide bond</keyword>
<evidence type="ECO:0000256" key="17">
    <source>
        <dbReference type="ARBA" id="ARBA00023170"/>
    </source>
</evidence>
<feature type="domain" description="MAM" evidence="29">
    <location>
        <begin position="572"/>
        <end position="734"/>
    </location>
</feature>
<dbReference type="PIRSF" id="PIRSF036960">
    <property type="entry name" value="Neuropilin"/>
    <property type="match status" value="1"/>
</dbReference>
<evidence type="ECO:0000256" key="18">
    <source>
        <dbReference type="ARBA" id="ARBA00023180"/>
    </source>
</evidence>
<dbReference type="InterPro" id="IPR050633">
    <property type="entry name" value="Neuropilin_MCO_CoagFactor"/>
</dbReference>
<dbReference type="InterPro" id="IPR035914">
    <property type="entry name" value="Sperma_CUB_dom_sf"/>
</dbReference>
<keyword evidence="14 25" id="KW-1133">Transmembrane helix</keyword>
<feature type="disulfide bond" evidence="22">
    <location>
        <begin position="199"/>
        <end position="348"/>
    </location>
</feature>
<dbReference type="Pfam" id="PF00754">
    <property type="entry name" value="F5_F8_type_C"/>
    <property type="match status" value="2"/>
</dbReference>
<evidence type="ECO:0000259" key="27">
    <source>
        <dbReference type="PROSITE" id="PS01180"/>
    </source>
</evidence>
<dbReference type="GO" id="GO:0046872">
    <property type="term" value="F:metal ion binding"/>
    <property type="evidence" value="ECO:0007669"/>
    <property type="project" value="UniProtKB-UniRule"/>
</dbReference>
<keyword evidence="9" id="KW-0677">Repeat</keyword>
<evidence type="ECO:0000313" key="30">
    <source>
        <dbReference type="Ensembl" id="ENSCPRP00005010021.1"/>
    </source>
</evidence>
<keyword evidence="10 20" id="KW-0221">Differentiation</keyword>
<sequence length="849" mass="95079">MAWGLLLHCAALTFALALARALRSDKCGDTIKIVNPGYLTSPGYPHSYHPSQKCEWLIQAPEPYQRIMINFNPHFDLEDRDCKYDYVEVIDGDNANGRSSGKFCGKIAPSPVVSTGPHLFIRFVSDYETHGAGFSIRYEVFKRVGPHIGRYCGQNTPGRVRSSTGILSMVFYTDSAIAKEGFSANYSVLQNSISEDFQCMEPLGMESGEIHSDQITASSQYSTNWSSERSRLNYSENGWTPGEDSSREWIQVDLGLIRFVSGIGTQGATSKETNKIYYVKTYRVEVSSNGEDWIPLKEGNKPSVFQGNTNPKDVVYRFFPKPVLTRFVRIKPMSWENGISLRFEIYGCRITDYPCSGMLGMVSGLITDSQITASSQVDRTWIPENARLITSRSGWALPPTTHPYTKEWLQIDLGEEKIVRGIIVQGGKHRENKVFMKKFKIGYSNNGSDWKMIMDASKKKIKTFEGNTNYDTPELRAFEPVTTRFIRVYPERATHGGLGLRMELLGCELEAPTSVPTTSEGKPVDECDDDQANCHSGTGDDYQLTGGTTVLTTEKPMITDTTLQPELPAYDFSCGFGRGSHKTFCHWEHDSQVDLKWAVLTSKTGPIQDHTGDGNFIYSQADESQKGKVARLLSPVIYSQNSAHCMTFWYHMSGPHVGTLKIKLRYQKPDDYDQDLWTLSGHQGNCWKEGRVLLHKSMKHYQVVIEGEIGKGTGGIAVDDINIDNRIAQEDCRKSTDVEKEIDEEDPESNQTGFTSSYPVERDEYNDNISRKPGNVLKTLDPILITIIAMSALGVLLGAICGVVLYCACWHNGMSDRNLSALENYNFELVDGVKLKKDKLNTQSSYSEA</sequence>
<dbReference type="PROSITE" id="PS50060">
    <property type="entry name" value="MAM_2"/>
    <property type="match status" value="1"/>
</dbReference>
<dbReference type="FunFam" id="2.60.120.260:FF:000002">
    <property type="entry name" value="Coagulation factor VIII"/>
    <property type="match status" value="1"/>
</dbReference>
<feature type="domain" description="F5/8 type C" evidence="28">
    <location>
        <begin position="199"/>
        <end position="348"/>
    </location>
</feature>
<evidence type="ECO:0000256" key="2">
    <source>
        <dbReference type="ARBA" id="ARBA00006078"/>
    </source>
</evidence>
<keyword evidence="3 20" id="KW-0217">Developmental protein</keyword>
<dbReference type="GO" id="GO:0010595">
    <property type="term" value="P:positive regulation of endothelial cell migration"/>
    <property type="evidence" value="ECO:0007669"/>
    <property type="project" value="TreeGrafter"/>
</dbReference>
<feature type="signal peptide" evidence="26">
    <location>
        <begin position="1"/>
        <end position="21"/>
    </location>
</feature>
<dbReference type="InterPro" id="IPR000421">
    <property type="entry name" value="FA58C"/>
</dbReference>
<dbReference type="Pfam" id="PF11980">
    <property type="entry name" value="DUF3481"/>
    <property type="match status" value="1"/>
</dbReference>
<keyword evidence="5" id="KW-0358">Heparin-binding</keyword>
<dbReference type="Pfam" id="PF00629">
    <property type="entry name" value="MAM"/>
    <property type="match status" value="1"/>
</dbReference>
<dbReference type="GO" id="GO:0030424">
    <property type="term" value="C:axon"/>
    <property type="evidence" value="ECO:0007669"/>
    <property type="project" value="TreeGrafter"/>
</dbReference>
<dbReference type="SUPFAM" id="SSF49899">
    <property type="entry name" value="Concanavalin A-like lectins/glucanases"/>
    <property type="match status" value="1"/>
</dbReference>
<feature type="compositionally biased region" description="Polar residues" evidence="24">
    <location>
        <begin position="749"/>
        <end position="758"/>
    </location>
</feature>
<dbReference type="Gene3D" id="2.60.120.260">
    <property type="entry name" value="Galactose-binding domain-like"/>
    <property type="match status" value="2"/>
</dbReference>
<feature type="chain" id="PRO_5029613059" description="Neuropilin" evidence="26">
    <location>
        <begin position="22"/>
        <end position="849"/>
    </location>
</feature>
<evidence type="ECO:0000256" key="8">
    <source>
        <dbReference type="ARBA" id="ARBA00022729"/>
    </source>
</evidence>
<organism evidence="30 31">
    <name type="scientific">Crocodylus porosus</name>
    <name type="common">Saltwater crocodile</name>
    <name type="synonym">Estuarine crocodile</name>
    <dbReference type="NCBI Taxonomy" id="8502"/>
    <lineage>
        <taxon>Eukaryota</taxon>
        <taxon>Metazoa</taxon>
        <taxon>Chordata</taxon>
        <taxon>Craniata</taxon>
        <taxon>Vertebrata</taxon>
        <taxon>Euteleostomi</taxon>
        <taxon>Archelosauria</taxon>
        <taxon>Archosauria</taxon>
        <taxon>Crocodylia</taxon>
        <taxon>Longirostres</taxon>
        <taxon>Crocodylidae</taxon>
        <taxon>Crocodylus</taxon>
    </lineage>
</organism>
<dbReference type="Gene3D" id="2.60.120.290">
    <property type="entry name" value="Spermadhesin, CUB domain"/>
    <property type="match status" value="2"/>
</dbReference>
<dbReference type="GO" id="GO:0007411">
    <property type="term" value="P:axon guidance"/>
    <property type="evidence" value="ECO:0007669"/>
    <property type="project" value="InterPro"/>
</dbReference>
<dbReference type="GO" id="GO:0030947">
    <property type="term" value="P:regulation of vascular endothelial growth factor receptor signaling pathway"/>
    <property type="evidence" value="ECO:0007669"/>
    <property type="project" value="TreeGrafter"/>
</dbReference>
<reference evidence="30" key="1">
    <citation type="submission" date="2025-08" db="UniProtKB">
        <authorList>
            <consortium name="Ensembl"/>
        </authorList>
    </citation>
    <scope>IDENTIFICATION</scope>
</reference>
<evidence type="ECO:0000256" key="16">
    <source>
        <dbReference type="ARBA" id="ARBA00023157"/>
    </source>
</evidence>
<dbReference type="InterPro" id="IPR008979">
    <property type="entry name" value="Galactose-bd-like_sf"/>
</dbReference>
<evidence type="ECO:0000256" key="9">
    <source>
        <dbReference type="ARBA" id="ARBA00022737"/>
    </source>
</evidence>
<dbReference type="Gene3D" id="2.60.120.200">
    <property type="match status" value="1"/>
</dbReference>
<dbReference type="SMART" id="SM00231">
    <property type="entry name" value="FA58C"/>
    <property type="match status" value="2"/>
</dbReference>
<gene>
    <name evidence="30" type="primary">NRP1</name>
</gene>
<dbReference type="GO" id="GO:0005886">
    <property type="term" value="C:plasma membrane"/>
    <property type="evidence" value="ECO:0007669"/>
    <property type="project" value="TreeGrafter"/>
</dbReference>
<dbReference type="GO" id="GO:0002040">
    <property type="term" value="P:sprouting angiogenesis"/>
    <property type="evidence" value="ECO:0007669"/>
    <property type="project" value="TreeGrafter"/>
</dbReference>
<evidence type="ECO:0000256" key="26">
    <source>
        <dbReference type="SAM" id="SignalP"/>
    </source>
</evidence>
<dbReference type="GO" id="GO:0038085">
    <property type="term" value="F:vascular endothelial growth factor binding"/>
    <property type="evidence" value="ECO:0007669"/>
    <property type="project" value="TreeGrafter"/>
</dbReference>
<keyword evidence="12 20" id="KW-0524">Neurogenesis</keyword>
<evidence type="ECO:0000256" key="4">
    <source>
        <dbReference type="ARBA" id="ARBA00022657"/>
    </source>
</evidence>
<evidence type="ECO:0000256" key="3">
    <source>
        <dbReference type="ARBA" id="ARBA00022473"/>
    </source>
</evidence>
<dbReference type="GO" id="GO:0017154">
    <property type="term" value="F:semaphorin receptor activity"/>
    <property type="evidence" value="ECO:0007669"/>
    <property type="project" value="InterPro"/>
</dbReference>
<evidence type="ECO:0000259" key="28">
    <source>
        <dbReference type="PROSITE" id="PS50022"/>
    </source>
</evidence>
<evidence type="ECO:0000256" key="22">
    <source>
        <dbReference type="PIRSR" id="PIRSR036960-2"/>
    </source>
</evidence>
<dbReference type="InterPro" id="IPR014648">
    <property type="entry name" value="Neuropilin"/>
</dbReference>
<dbReference type="Pfam" id="PF00431">
    <property type="entry name" value="CUB"/>
    <property type="match status" value="2"/>
</dbReference>
<keyword evidence="18" id="KW-0325">Glycoprotein</keyword>
<evidence type="ECO:0000256" key="23">
    <source>
        <dbReference type="PROSITE-ProRule" id="PRU00059"/>
    </source>
</evidence>
<dbReference type="FunFam" id="2.60.120.260:FF:000013">
    <property type="entry name" value="Neuropilin"/>
    <property type="match status" value="1"/>
</dbReference>
<keyword evidence="11 20" id="KW-0106">Calcium</keyword>
<dbReference type="GO" id="GO:0001570">
    <property type="term" value="P:vasculogenesis"/>
    <property type="evidence" value="ECO:0007669"/>
    <property type="project" value="TreeGrafter"/>
</dbReference>
<dbReference type="SUPFAM" id="SSF49785">
    <property type="entry name" value="Galactose-binding domain-like"/>
    <property type="match status" value="2"/>
</dbReference>
<dbReference type="Ensembl" id="ENSCPRT00005011806.1">
    <property type="protein sequence ID" value="ENSCPRP00005010021.1"/>
    <property type="gene ID" value="ENSCPRG00005007141.1"/>
</dbReference>
<feature type="transmembrane region" description="Helical" evidence="25">
    <location>
        <begin position="783"/>
        <end position="808"/>
    </location>
</feature>
<dbReference type="GO" id="GO:0001755">
    <property type="term" value="P:neural crest cell migration"/>
    <property type="evidence" value="ECO:0007669"/>
    <property type="project" value="TreeGrafter"/>
</dbReference>
<feature type="domain" description="CUB" evidence="27">
    <location>
        <begin position="139"/>
        <end position="189"/>
    </location>
</feature>
<feature type="region of interest" description="Disordered" evidence="24">
    <location>
        <begin position="734"/>
        <end position="760"/>
    </location>
</feature>
<dbReference type="SUPFAM" id="SSF49854">
    <property type="entry name" value="Spermadhesin, CUB domain"/>
    <property type="match status" value="2"/>
</dbReference>
<dbReference type="PROSITE" id="PS50022">
    <property type="entry name" value="FA58C_3"/>
    <property type="match status" value="2"/>
</dbReference>
<evidence type="ECO:0000256" key="20">
    <source>
        <dbReference type="PIRNR" id="PIRNR036960"/>
    </source>
</evidence>
<feature type="binding site" evidence="21">
    <location>
        <position position="174"/>
    </location>
    <ligand>
        <name>Ca(2+)</name>
        <dbReference type="ChEBI" id="CHEBI:29108"/>
    </ligand>
</feature>
<dbReference type="PROSITE" id="PS01286">
    <property type="entry name" value="FA58C_2"/>
    <property type="match status" value="2"/>
</dbReference>
<feature type="domain" description="F5/8 type C" evidence="28">
    <location>
        <begin position="355"/>
        <end position="507"/>
    </location>
</feature>
<evidence type="ECO:0000256" key="25">
    <source>
        <dbReference type="SAM" id="Phobius"/>
    </source>
</evidence>
<dbReference type="AlphaFoldDB" id="A0A7M4EJL3"/>
<dbReference type="Proteomes" id="UP000594220">
    <property type="component" value="Unplaced"/>
</dbReference>
<dbReference type="CDD" id="cd00057">
    <property type="entry name" value="FA58C"/>
    <property type="match status" value="2"/>
</dbReference>
<evidence type="ECO:0000256" key="19">
    <source>
        <dbReference type="ARBA" id="ARBA00023207"/>
    </source>
</evidence>
<keyword evidence="31" id="KW-1185">Reference proteome</keyword>
<dbReference type="InterPro" id="IPR022579">
    <property type="entry name" value="Neuropilin_C"/>
</dbReference>
<feature type="domain" description="CUB" evidence="27">
    <location>
        <begin position="27"/>
        <end position="141"/>
    </location>
</feature>
<reference evidence="30" key="2">
    <citation type="submission" date="2025-09" db="UniProtKB">
        <authorList>
            <consortium name="Ensembl"/>
        </authorList>
    </citation>
    <scope>IDENTIFICATION</scope>
</reference>
<evidence type="ECO:0000256" key="21">
    <source>
        <dbReference type="PIRSR" id="PIRSR036960-1"/>
    </source>
</evidence>
<keyword evidence="7 21" id="KW-0479">Metal-binding</keyword>
<evidence type="ECO:0000256" key="15">
    <source>
        <dbReference type="ARBA" id="ARBA00023136"/>
    </source>
</evidence>
<dbReference type="PROSITE" id="PS00740">
    <property type="entry name" value="MAM_1"/>
    <property type="match status" value="1"/>
</dbReference>
<dbReference type="InterPro" id="IPR000859">
    <property type="entry name" value="CUB_dom"/>
</dbReference>
<evidence type="ECO:0000256" key="5">
    <source>
        <dbReference type="ARBA" id="ARBA00022674"/>
    </source>
</evidence>
<comment type="subcellular location">
    <subcellularLocation>
        <location evidence="1">Membrane</location>
        <topology evidence="1">Single-pass type I membrane protein</topology>
    </subcellularLocation>
</comment>
<evidence type="ECO:0000259" key="29">
    <source>
        <dbReference type="PROSITE" id="PS50060"/>
    </source>
</evidence>
<dbReference type="CDD" id="cd00041">
    <property type="entry name" value="CUB"/>
    <property type="match status" value="1"/>
</dbReference>
<dbReference type="GeneTree" id="ENSGT00940000157169"/>
<keyword evidence="4" id="KW-0037">Angiogenesis</keyword>
<evidence type="ECO:0000256" key="6">
    <source>
        <dbReference type="ARBA" id="ARBA00022692"/>
    </source>
</evidence>
<evidence type="ECO:0000256" key="24">
    <source>
        <dbReference type="SAM" id="MobiDB-lite"/>
    </source>
</evidence>
<feature type="disulfide bond" evidence="22">
    <location>
        <begin position="355"/>
        <end position="507"/>
    </location>
</feature>
<protein>
    <recommendedName>
        <fullName evidence="20">Neuropilin</fullName>
    </recommendedName>
</protein>
<feature type="disulfide bond" evidence="22">
    <location>
        <begin position="82"/>
        <end position="104"/>
    </location>
</feature>
<dbReference type="GO" id="GO:0005925">
    <property type="term" value="C:focal adhesion"/>
    <property type="evidence" value="ECO:0007669"/>
    <property type="project" value="TreeGrafter"/>
</dbReference>
<dbReference type="PROSITE" id="PS01180">
    <property type="entry name" value="CUB"/>
    <property type="match status" value="2"/>
</dbReference>
<name>A0A7M4EJL3_CROPO</name>
<keyword evidence="17 20" id="KW-0675">Receptor</keyword>